<evidence type="ECO:0000313" key="1">
    <source>
        <dbReference type="EMBL" id="UCP99197.1"/>
    </source>
</evidence>
<sequence length="379" mass="42498">MLSDQLNQSTHSRIALSSSTPASVSMSPDEIDLLALLMVLFKAKWLIVGAVVACALLGLVAKTLLPQKWTSYAELVPAQARELSSMHKELNQLALLDIQVDASPAWLMSRFVQIYDSQIARREYILQSDYYRQLTASMRDAQEKERVLSALAEQAFSLSTPKDKGMEDKAFAYYRLGATTRSALESHTFLQGYIDFVAKRVESDLRYRIQDQVDQILTQKKEQYQLTLERWKNQQQVTIRRLDYSLALAQAAGINKPMYGNGATFKDDSDFPISLGVDALRQKLDIERAQTDPSELDAALKNSQLYIERLSQVHVADLQIQPFKYLMTPSIPLHKESPKGALIVLLAAIAGFLLACAFVLLRHALSSRHAVPMAPIDGH</sequence>
<dbReference type="Proteomes" id="UP000245918">
    <property type="component" value="Chromosome"/>
</dbReference>
<accession>A0AC61TEQ7</accession>
<keyword evidence="2" id="KW-1185">Reference proteome</keyword>
<proteinExistence type="predicted"/>
<name>A0AC61TEQ7_EDWTA</name>
<dbReference type="EMBL" id="CP084506">
    <property type="protein sequence ID" value="UCP99197.1"/>
    <property type="molecule type" value="Genomic_DNA"/>
</dbReference>
<gene>
    <name evidence="1" type="primary">fepE</name>
    <name evidence="1" type="ORF">DCL27_10960</name>
</gene>
<protein>
    <submittedName>
        <fullName evidence="1">LPS O-antigen length regulator</fullName>
    </submittedName>
</protein>
<reference evidence="1" key="1">
    <citation type="submission" date="2021-09" db="EMBL/GenBank/DDBJ databases">
        <title>Comparative genomics of Edwardsiella genus reveals species-based diversity.</title>
        <authorList>
            <person name="Tekedar H.C."/>
            <person name="Kumru S."/>
            <person name="Waldbieser G.C."/>
            <person name="Reichley S.R."/>
            <person name="Lawrence M.L."/>
            <person name="Griffin M.J."/>
        </authorList>
    </citation>
    <scope>NUCLEOTIDE SEQUENCE</scope>
    <source>
        <strain evidence="1">ATCC 15947</strain>
    </source>
</reference>
<evidence type="ECO:0000313" key="2">
    <source>
        <dbReference type="Proteomes" id="UP000245918"/>
    </source>
</evidence>
<organism evidence="1 2">
    <name type="scientific">Edwardsiella tarda ATCC 15947 = NBRC 105688</name>
    <dbReference type="NCBI Taxonomy" id="667121"/>
    <lineage>
        <taxon>Bacteria</taxon>
        <taxon>Pseudomonadati</taxon>
        <taxon>Pseudomonadota</taxon>
        <taxon>Gammaproteobacteria</taxon>
        <taxon>Enterobacterales</taxon>
        <taxon>Hafniaceae</taxon>
        <taxon>Edwardsiella</taxon>
    </lineage>
</organism>